<dbReference type="Gene3D" id="3.40.50.300">
    <property type="entry name" value="P-loop containing nucleotide triphosphate hydrolases"/>
    <property type="match status" value="2"/>
</dbReference>
<feature type="compositionally biased region" description="Basic and acidic residues" evidence="4">
    <location>
        <begin position="517"/>
        <end position="546"/>
    </location>
</feature>
<dbReference type="PANTHER" id="PTHR42855:SF1">
    <property type="entry name" value="ABC TRANSPORTER DOMAIN-CONTAINING PROTEIN"/>
    <property type="match status" value="1"/>
</dbReference>
<feature type="domain" description="ABC transporter" evidence="5">
    <location>
        <begin position="300"/>
        <end position="527"/>
    </location>
</feature>
<feature type="coiled-coil region" evidence="3">
    <location>
        <begin position="561"/>
        <end position="612"/>
    </location>
</feature>
<proteinExistence type="predicted"/>
<evidence type="ECO:0000256" key="4">
    <source>
        <dbReference type="SAM" id="MobiDB-lite"/>
    </source>
</evidence>
<evidence type="ECO:0000256" key="1">
    <source>
        <dbReference type="ARBA" id="ARBA00022741"/>
    </source>
</evidence>
<dbReference type="Pfam" id="PF16326">
    <property type="entry name" value="ABC_tran_CTD"/>
    <property type="match status" value="1"/>
</dbReference>
<keyword evidence="1" id="KW-0547">Nucleotide-binding</keyword>
<dbReference type="InterPro" id="IPR003439">
    <property type="entry name" value="ABC_transporter-like_ATP-bd"/>
</dbReference>
<dbReference type="Pfam" id="PF00005">
    <property type="entry name" value="ABC_tran"/>
    <property type="match status" value="2"/>
</dbReference>
<dbReference type="SUPFAM" id="SSF52540">
    <property type="entry name" value="P-loop containing nucleoside triphosphate hydrolases"/>
    <property type="match status" value="2"/>
</dbReference>
<sequence>MNLLTAENIEKSFTERKLLNGASFYLEEGEKVGIIGINGTGKSTLLKILAKIEEPDSGKVICANHVVMRYLPQNPVFLPEKTVLESVLEAAAGKQDTIYAGANAGGKHEINEKIWEMESSAKAFLTRLGITNFTQKTKELSGGQKKRLALAAILLVPCDILLLDEPTNHIDHEMADWLEDYLKKWKGSLIMVTHDRYFLDSVSNRIVEIDKGNIYSYDTNYSGFLERKAMREESEIAGERKRQSVLRKEIEWIKRGAKARSTKQKARIQRYETLRDQSAPDVDKKIEISSISTRMGKTTVELSHLHKAYGDRVLIQDFSYIFLKNDRIGFVGKNGCGKTTLMKMIEGRQKPDSGEVILGQTIKLGYYSQEIEEKKEAGIAYMDPSMRVIDYIKNTAEFVRTEDGLISASAMLERFLFPPEEQYSVIGKLSGGEKRRLNLLRVLMEAPNVLILDEPTNDLDIVTLSILEDYLDNYDGIVITVSHDRYFLDRVVRRIFAFEENGVLRQYEGGYTDYVNRKREEEKDREPQIQTEKESTAKPAAKDTRTHAPKLKFSYKEQREYETIETDIAALEERMDEIDEEIAKCATDFVRLNELTEEKTKVNTELEEKLERWEYLEELAAKIEAQKNGKNS</sequence>
<dbReference type="PROSITE" id="PS00211">
    <property type="entry name" value="ABC_TRANSPORTER_1"/>
    <property type="match status" value="2"/>
</dbReference>
<dbReference type="InterPro" id="IPR017871">
    <property type="entry name" value="ABC_transporter-like_CS"/>
</dbReference>
<evidence type="ECO:0000313" key="6">
    <source>
        <dbReference type="EMBL" id="MBC5754088.1"/>
    </source>
</evidence>
<dbReference type="CDD" id="cd03221">
    <property type="entry name" value="ABCF_EF-3"/>
    <property type="match status" value="2"/>
</dbReference>
<name>A0ABR7IAW4_9FIRM</name>
<dbReference type="RefSeq" id="WP_147618711.1">
    <property type="nucleotide sequence ID" value="NZ_JACOQH010000005.1"/>
</dbReference>
<evidence type="ECO:0000256" key="3">
    <source>
        <dbReference type="SAM" id="Coils"/>
    </source>
</evidence>
<keyword evidence="7" id="KW-1185">Reference proteome</keyword>
<dbReference type="Proteomes" id="UP000621540">
    <property type="component" value="Unassembled WGS sequence"/>
</dbReference>
<dbReference type="InterPro" id="IPR032524">
    <property type="entry name" value="ABC_tran_C"/>
</dbReference>
<evidence type="ECO:0000259" key="5">
    <source>
        <dbReference type="PROSITE" id="PS50893"/>
    </source>
</evidence>
<keyword evidence="2 6" id="KW-0067">ATP-binding</keyword>
<dbReference type="Gene3D" id="1.10.287.380">
    <property type="entry name" value="Valyl-tRNA synthetase, C-terminal domain"/>
    <property type="match status" value="1"/>
</dbReference>
<dbReference type="EMBL" id="JACOQH010000005">
    <property type="protein sequence ID" value="MBC5754088.1"/>
    <property type="molecule type" value="Genomic_DNA"/>
</dbReference>
<reference evidence="6 7" key="1">
    <citation type="submission" date="2020-08" db="EMBL/GenBank/DDBJ databases">
        <title>Genome public.</title>
        <authorList>
            <person name="Liu C."/>
            <person name="Sun Q."/>
        </authorList>
    </citation>
    <scope>NUCLEOTIDE SEQUENCE [LARGE SCALE GENOMIC DNA]</scope>
    <source>
        <strain evidence="6 7">BX0805</strain>
    </source>
</reference>
<dbReference type="PANTHER" id="PTHR42855">
    <property type="entry name" value="ABC TRANSPORTER ATP-BINDING SUBUNIT"/>
    <property type="match status" value="1"/>
</dbReference>
<gene>
    <name evidence="6" type="ORF">H8Z76_08605</name>
</gene>
<dbReference type="InterPro" id="IPR027417">
    <property type="entry name" value="P-loop_NTPase"/>
</dbReference>
<feature type="region of interest" description="Disordered" evidence="4">
    <location>
        <begin position="517"/>
        <end position="548"/>
    </location>
</feature>
<dbReference type="PROSITE" id="PS50893">
    <property type="entry name" value="ABC_TRANSPORTER_2"/>
    <property type="match status" value="2"/>
</dbReference>
<dbReference type="Pfam" id="PF12848">
    <property type="entry name" value="ABC_tran_Xtn"/>
    <property type="match status" value="1"/>
</dbReference>
<feature type="domain" description="ABC transporter" evidence="5">
    <location>
        <begin position="4"/>
        <end position="236"/>
    </location>
</feature>
<dbReference type="InterPro" id="IPR032781">
    <property type="entry name" value="ABC_tran_Xtn"/>
</dbReference>
<dbReference type="InterPro" id="IPR003593">
    <property type="entry name" value="AAA+_ATPase"/>
</dbReference>
<organism evidence="6 7">
    <name type="scientific">Roseburia yibonii</name>
    <dbReference type="NCBI Taxonomy" id="2763063"/>
    <lineage>
        <taxon>Bacteria</taxon>
        <taxon>Bacillati</taxon>
        <taxon>Bacillota</taxon>
        <taxon>Clostridia</taxon>
        <taxon>Lachnospirales</taxon>
        <taxon>Lachnospiraceae</taxon>
        <taxon>Roseburia</taxon>
    </lineage>
</organism>
<dbReference type="GO" id="GO:0005524">
    <property type="term" value="F:ATP binding"/>
    <property type="evidence" value="ECO:0007669"/>
    <property type="project" value="UniProtKB-KW"/>
</dbReference>
<evidence type="ECO:0000313" key="7">
    <source>
        <dbReference type="Proteomes" id="UP000621540"/>
    </source>
</evidence>
<keyword evidence="3" id="KW-0175">Coiled coil</keyword>
<dbReference type="InterPro" id="IPR037118">
    <property type="entry name" value="Val-tRNA_synth_C_sf"/>
</dbReference>
<dbReference type="InterPro" id="IPR051309">
    <property type="entry name" value="ABCF_ATPase"/>
</dbReference>
<evidence type="ECO:0000256" key="2">
    <source>
        <dbReference type="ARBA" id="ARBA00022840"/>
    </source>
</evidence>
<comment type="caution">
    <text evidence="6">The sequence shown here is derived from an EMBL/GenBank/DDBJ whole genome shotgun (WGS) entry which is preliminary data.</text>
</comment>
<accession>A0ABR7IAW4</accession>
<protein>
    <submittedName>
        <fullName evidence="6">ABC-F family ATP-binding cassette domain-containing protein</fullName>
    </submittedName>
</protein>
<dbReference type="SMART" id="SM00382">
    <property type="entry name" value="AAA"/>
    <property type="match status" value="2"/>
</dbReference>